<organism evidence="5 6">
    <name type="scientific">Tilletia horrida</name>
    <dbReference type="NCBI Taxonomy" id="155126"/>
    <lineage>
        <taxon>Eukaryota</taxon>
        <taxon>Fungi</taxon>
        <taxon>Dikarya</taxon>
        <taxon>Basidiomycota</taxon>
        <taxon>Ustilaginomycotina</taxon>
        <taxon>Exobasidiomycetes</taxon>
        <taxon>Tilletiales</taxon>
        <taxon>Tilletiaceae</taxon>
        <taxon>Tilletia</taxon>
    </lineage>
</organism>
<dbReference type="InterPro" id="IPR050654">
    <property type="entry name" value="AChE-related_enzymes"/>
</dbReference>
<evidence type="ECO:0000256" key="1">
    <source>
        <dbReference type="ARBA" id="ARBA00005964"/>
    </source>
</evidence>
<dbReference type="EC" id="3.1.1.-" evidence="3"/>
<dbReference type="PROSITE" id="PS00122">
    <property type="entry name" value="CARBOXYLESTERASE_B_1"/>
    <property type="match status" value="1"/>
</dbReference>
<keyword evidence="2 3" id="KW-0378">Hydrolase</keyword>
<dbReference type="Proteomes" id="UP001176517">
    <property type="component" value="Unassembled WGS sequence"/>
</dbReference>
<reference evidence="5" key="1">
    <citation type="journal article" date="2023" name="PhytoFront">
        <title>Draft Genome Resources of Seven Strains of Tilletia horrida, Causal Agent of Kernel Smut of Rice.</title>
        <authorList>
            <person name="Khanal S."/>
            <person name="Antony Babu S."/>
            <person name="Zhou X.G."/>
        </authorList>
    </citation>
    <scope>NUCLEOTIDE SEQUENCE</scope>
    <source>
        <strain evidence="5">TX6</strain>
    </source>
</reference>
<dbReference type="InterPro" id="IPR002018">
    <property type="entry name" value="CarbesteraseB"/>
</dbReference>
<dbReference type="PANTHER" id="PTHR43918:SF4">
    <property type="entry name" value="CARBOXYLIC ESTER HYDROLASE"/>
    <property type="match status" value="1"/>
</dbReference>
<dbReference type="Gene3D" id="3.40.50.1820">
    <property type="entry name" value="alpha/beta hydrolase"/>
    <property type="match status" value="1"/>
</dbReference>
<dbReference type="SUPFAM" id="SSF53474">
    <property type="entry name" value="alpha/beta-Hydrolases"/>
    <property type="match status" value="1"/>
</dbReference>
<gene>
    <name evidence="5" type="ORF">OC846_006392</name>
</gene>
<evidence type="ECO:0000313" key="6">
    <source>
        <dbReference type="Proteomes" id="UP001176517"/>
    </source>
</evidence>
<dbReference type="GO" id="GO:0052689">
    <property type="term" value="F:carboxylic ester hydrolase activity"/>
    <property type="evidence" value="ECO:0007669"/>
    <property type="project" value="TreeGrafter"/>
</dbReference>
<dbReference type="Pfam" id="PF00135">
    <property type="entry name" value="COesterase"/>
    <property type="match status" value="1"/>
</dbReference>
<evidence type="ECO:0000256" key="2">
    <source>
        <dbReference type="ARBA" id="ARBA00022801"/>
    </source>
</evidence>
<name>A0AAN6GIY2_9BASI</name>
<evidence type="ECO:0000259" key="4">
    <source>
        <dbReference type="Pfam" id="PF00135"/>
    </source>
</evidence>
<feature type="chain" id="PRO_5042672191" description="Carboxylic ester hydrolase" evidence="3">
    <location>
        <begin position="35"/>
        <end position="566"/>
    </location>
</feature>
<protein>
    <recommendedName>
        <fullName evidence="3">Carboxylic ester hydrolase</fullName>
        <ecNumber evidence="3">3.1.1.-</ecNumber>
    </recommendedName>
</protein>
<feature type="signal peptide" evidence="3">
    <location>
        <begin position="1"/>
        <end position="34"/>
    </location>
</feature>
<dbReference type="InterPro" id="IPR019826">
    <property type="entry name" value="Carboxylesterase_B_AS"/>
</dbReference>
<evidence type="ECO:0000256" key="3">
    <source>
        <dbReference type="RuleBase" id="RU361235"/>
    </source>
</evidence>
<evidence type="ECO:0000313" key="5">
    <source>
        <dbReference type="EMBL" id="KAK0543503.1"/>
    </source>
</evidence>
<comment type="caution">
    <text evidence="5">The sequence shown here is derived from an EMBL/GenBank/DDBJ whole genome shotgun (WGS) entry which is preliminary data.</text>
</comment>
<keyword evidence="3" id="KW-0732">Signal</keyword>
<proteinExistence type="inferred from homology"/>
<dbReference type="EMBL" id="JAPDMZ010000355">
    <property type="protein sequence ID" value="KAK0543503.1"/>
    <property type="molecule type" value="Genomic_DNA"/>
</dbReference>
<dbReference type="InterPro" id="IPR029058">
    <property type="entry name" value="AB_hydrolase_fold"/>
</dbReference>
<sequence length="566" mass="61596">MPQKRMQRPRPLMQCIATIICLLSLLHSFQGVQARLQRQVIPANASDPLLLVNTTSGQVMGKRRSSTSYAYLGIPYGNPTNGINRFRAPTMRKYSTSIIDATDFAPACPQSVSELSGMVNSFTGSPAPPTSQQSEDCLSINVFVRTSNRAAAPALKNGTGGAAVMIWIYGGSFQYGTASHSLYDAQKFVESQPDLIVVSFDYRTNIFGFPLSPQIRTADAKVGWNRGLEDRDLAIEWVYQNIAAFGGDPNRITLFGESAGGVAVDTWAFSNANTAQPRVKGIIVQSGAVQGLDLALSEASSDWTRPSSVWNQVANHALVGCGLVNDAAQLACMQQVDFSLLVQAIEALNLQFGPAADNIRYWSDWRGRSSQGRFSRVPLMIGTNADEGTILTGLWLTDIAQMLSTSTLTTPLLFTCPAKQEATDRVAFGVPTWRYQYHGNWANMNSGITSMGSFHFSEVPIVFRTFPPHYLSDPSHTVNITQQQNAVGLWMQAAWATFARDPQNGLSKFGWPRYAPLAGRTLAHIAKNNSAAVRYESAQPLDLGCGLGVPLESGVYQLLKNLGSVF</sequence>
<feature type="domain" description="Carboxylesterase type B" evidence="4">
    <location>
        <begin position="51"/>
        <end position="398"/>
    </location>
</feature>
<dbReference type="AlphaFoldDB" id="A0AAN6GIY2"/>
<accession>A0AAN6GIY2</accession>
<dbReference type="PANTHER" id="PTHR43918">
    <property type="entry name" value="ACETYLCHOLINESTERASE"/>
    <property type="match status" value="1"/>
</dbReference>
<comment type="similarity">
    <text evidence="1 3">Belongs to the type-B carboxylesterase/lipase family.</text>
</comment>
<keyword evidence="6" id="KW-1185">Reference proteome</keyword>